<gene>
    <name evidence="1" type="ORF">M2283_006086</name>
</gene>
<organism evidence="1 2">
    <name type="scientific">Streptomyces pseudovenezuelae</name>
    <dbReference type="NCBI Taxonomy" id="67350"/>
    <lineage>
        <taxon>Bacteria</taxon>
        <taxon>Bacillati</taxon>
        <taxon>Actinomycetota</taxon>
        <taxon>Actinomycetes</taxon>
        <taxon>Kitasatosporales</taxon>
        <taxon>Streptomycetaceae</taxon>
        <taxon>Streptomyces</taxon>
        <taxon>Streptomyces aurantiacus group</taxon>
    </lineage>
</organism>
<evidence type="ECO:0000313" key="1">
    <source>
        <dbReference type="EMBL" id="MDH6218752.1"/>
    </source>
</evidence>
<dbReference type="SUPFAM" id="SSF48452">
    <property type="entry name" value="TPR-like"/>
    <property type="match status" value="1"/>
</dbReference>
<name>A0ABT6LR02_9ACTN</name>
<proteinExistence type="predicted"/>
<accession>A0ABT6LR02</accession>
<dbReference type="Gene3D" id="1.25.40.10">
    <property type="entry name" value="Tetratricopeptide repeat domain"/>
    <property type="match status" value="1"/>
</dbReference>
<evidence type="ECO:0000313" key="2">
    <source>
        <dbReference type="Proteomes" id="UP001160499"/>
    </source>
</evidence>
<keyword evidence="2" id="KW-1185">Reference proteome</keyword>
<sequence length="252" mass="27701">MSFIEEMRAAFTRGETDEVERMSRAELSRARENSDPAGEINALYGLAAVAMRAHDATRTRQLGEEALAVALRAGDKSLEEAPRHMLAGAARMAGDVATARVLYEESIALNESLGNEDRAVRERHNLGWMELHSSDIDRARDLFAAVRRYVARNDYQAFIPYAVLDAAAIAVRDGAYPQAARLLAVVTTALADNDQLDPDDAIEYESLRDRLVTELGRDAFDIAYTSGLELVPLEALSALPADRFEADSSRTN</sequence>
<comment type="caution">
    <text evidence="1">The sequence shown here is derived from an EMBL/GenBank/DDBJ whole genome shotgun (WGS) entry which is preliminary data.</text>
</comment>
<protein>
    <submittedName>
        <fullName evidence="1">Tetratricopeptide (TPR) repeat protein</fullName>
    </submittedName>
</protein>
<dbReference type="InterPro" id="IPR011990">
    <property type="entry name" value="TPR-like_helical_dom_sf"/>
</dbReference>
<dbReference type="EMBL" id="JARXVH010000010">
    <property type="protein sequence ID" value="MDH6218752.1"/>
    <property type="molecule type" value="Genomic_DNA"/>
</dbReference>
<dbReference type="RefSeq" id="WP_280879603.1">
    <property type="nucleotide sequence ID" value="NZ_JARXVH010000010.1"/>
</dbReference>
<dbReference type="Proteomes" id="UP001160499">
    <property type="component" value="Unassembled WGS sequence"/>
</dbReference>
<reference evidence="1 2" key="1">
    <citation type="submission" date="2023-04" db="EMBL/GenBank/DDBJ databases">
        <title>Forest soil microbial communities from Buena Vista Peninsula, Colon Province, Panama.</title>
        <authorList>
            <person name="Bouskill N."/>
        </authorList>
    </citation>
    <scope>NUCLEOTIDE SEQUENCE [LARGE SCALE GENOMIC DNA]</scope>
    <source>
        <strain evidence="1 2">GGS1</strain>
    </source>
</reference>